<keyword evidence="9" id="KW-1185">Reference proteome</keyword>
<evidence type="ECO:0000256" key="5">
    <source>
        <dbReference type="PROSITE-ProRule" id="PRU01248"/>
    </source>
</evidence>
<dbReference type="InterPro" id="IPR011010">
    <property type="entry name" value="DNA_brk_join_enz"/>
</dbReference>
<dbReference type="GO" id="GO:0015074">
    <property type="term" value="P:DNA integration"/>
    <property type="evidence" value="ECO:0007669"/>
    <property type="project" value="UniProtKB-KW"/>
</dbReference>
<organism evidence="8 9">
    <name type="scientific">Streptomyces gancidicus BKS 13-15</name>
    <dbReference type="NCBI Taxonomy" id="1284664"/>
    <lineage>
        <taxon>Bacteria</taxon>
        <taxon>Bacillati</taxon>
        <taxon>Actinomycetota</taxon>
        <taxon>Actinomycetes</taxon>
        <taxon>Kitasatosporales</taxon>
        <taxon>Streptomycetaceae</taxon>
        <taxon>Streptomyces</taxon>
        <taxon>Streptomyces pseudogriseolus group</taxon>
    </lineage>
</organism>
<dbReference type="PANTHER" id="PTHR30349:SF64">
    <property type="entry name" value="PROPHAGE INTEGRASE INTD-RELATED"/>
    <property type="match status" value="1"/>
</dbReference>
<evidence type="ECO:0000313" key="8">
    <source>
        <dbReference type="EMBL" id="EMF29017.1"/>
    </source>
</evidence>
<dbReference type="RefSeq" id="WP_006131922.1">
    <property type="nucleotide sequence ID" value="NZ_AOHP01000053.1"/>
</dbReference>
<dbReference type="InterPro" id="IPR004107">
    <property type="entry name" value="Integrase_SAM-like_N"/>
</dbReference>
<dbReference type="PANTHER" id="PTHR30349">
    <property type="entry name" value="PHAGE INTEGRASE-RELATED"/>
    <property type="match status" value="1"/>
</dbReference>
<evidence type="ECO:0000259" key="7">
    <source>
        <dbReference type="PROSITE" id="PS51900"/>
    </source>
</evidence>
<comment type="similarity">
    <text evidence="1">Belongs to the 'phage' integrase family.</text>
</comment>
<dbReference type="Proteomes" id="UP000011732">
    <property type="component" value="Unassembled WGS sequence"/>
</dbReference>
<evidence type="ECO:0000259" key="6">
    <source>
        <dbReference type="PROSITE" id="PS51898"/>
    </source>
</evidence>
<evidence type="ECO:0000256" key="2">
    <source>
        <dbReference type="ARBA" id="ARBA00022908"/>
    </source>
</evidence>
<evidence type="ECO:0000256" key="3">
    <source>
        <dbReference type="ARBA" id="ARBA00023125"/>
    </source>
</evidence>
<dbReference type="OrthoDB" id="1822491at2"/>
<dbReference type="PROSITE" id="PS51900">
    <property type="entry name" value="CB"/>
    <property type="match status" value="1"/>
</dbReference>
<feature type="domain" description="Core-binding (CB)" evidence="7">
    <location>
        <begin position="42"/>
        <end position="153"/>
    </location>
</feature>
<dbReference type="Gene3D" id="1.10.443.10">
    <property type="entry name" value="Intergrase catalytic core"/>
    <property type="match status" value="1"/>
</dbReference>
<dbReference type="GO" id="GO:0003677">
    <property type="term" value="F:DNA binding"/>
    <property type="evidence" value="ECO:0007669"/>
    <property type="project" value="UniProtKB-UniRule"/>
</dbReference>
<dbReference type="PATRIC" id="fig|1284664.3.peg.2393"/>
<dbReference type="GO" id="GO:0006310">
    <property type="term" value="P:DNA recombination"/>
    <property type="evidence" value="ECO:0007669"/>
    <property type="project" value="UniProtKB-KW"/>
</dbReference>
<protein>
    <submittedName>
        <fullName evidence="8">Integrase</fullName>
    </submittedName>
</protein>
<dbReference type="Gene3D" id="1.10.150.130">
    <property type="match status" value="1"/>
</dbReference>
<dbReference type="InterPro" id="IPR013762">
    <property type="entry name" value="Integrase-like_cat_sf"/>
</dbReference>
<evidence type="ECO:0000256" key="1">
    <source>
        <dbReference type="ARBA" id="ARBA00008857"/>
    </source>
</evidence>
<keyword evidence="3 5" id="KW-0238">DNA-binding</keyword>
<keyword evidence="4" id="KW-0233">DNA recombination</keyword>
<sequence>MGSFFKECGCSRPTRCPHPYTIRFRDALGKQREEAGFGTQDDAIERLTQIYAEKKKTAPSVAEARRELGQQTVAEYAKQWRPRQRRMTEYSTGWHVDSSINVHIIPRLGSRKLNSVTPIVVERFLDELETDGVGRGNQVNIFRVLKAILRDAYGKGAMADDPLKGVQEPEYVREKVVIPSLDYVKRALTVADHILALEIVMMVGCGLRNGEARAVNINNVVADDVYRVHEQIHSNTHKPAKLKHRKAGEFREVPLPRSVREAMERYEEKHGTTKDGYLLRGPSGYYTEPMERRRVQKLFKALPAQDGAGMYSFRHYFASNALGNGIPITDVAEWMGHKSIEETYRTYRHLMPGSITKAARILDAGLWEAA</sequence>
<keyword evidence="2" id="KW-0229">DNA integration</keyword>
<feature type="domain" description="Tyr recombinase" evidence="6">
    <location>
        <begin position="174"/>
        <end position="360"/>
    </location>
</feature>
<dbReference type="PROSITE" id="PS51898">
    <property type="entry name" value="TYR_RECOMBINASE"/>
    <property type="match status" value="1"/>
</dbReference>
<dbReference type="Pfam" id="PF14659">
    <property type="entry name" value="Phage_int_SAM_3"/>
    <property type="match status" value="1"/>
</dbReference>
<accession>M3E5G8</accession>
<comment type="caution">
    <text evidence="8">The sequence shown here is derived from an EMBL/GenBank/DDBJ whole genome shotgun (WGS) entry which is preliminary data.</text>
</comment>
<dbReference type="InterPro" id="IPR002104">
    <property type="entry name" value="Integrase_catalytic"/>
</dbReference>
<gene>
    <name evidence="8" type="ORF">H114_11901</name>
</gene>
<evidence type="ECO:0000313" key="9">
    <source>
        <dbReference type="Proteomes" id="UP000011732"/>
    </source>
</evidence>
<dbReference type="Pfam" id="PF00589">
    <property type="entry name" value="Phage_integrase"/>
    <property type="match status" value="1"/>
</dbReference>
<name>M3E5G8_STREZ</name>
<dbReference type="InterPro" id="IPR044068">
    <property type="entry name" value="CB"/>
</dbReference>
<dbReference type="EMBL" id="AOHP01000053">
    <property type="protein sequence ID" value="EMF29017.1"/>
    <property type="molecule type" value="Genomic_DNA"/>
</dbReference>
<dbReference type="InterPro" id="IPR010998">
    <property type="entry name" value="Integrase_recombinase_N"/>
</dbReference>
<proteinExistence type="inferred from homology"/>
<dbReference type="SUPFAM" id="SSF56349">
    <property type="entry name" value="DNA breaking-rejoining enzymes"/>
    <property type="match status" value="1"/>
</dbReference>
<dbReference type="AlphaFoldDB" id="M3E5G8"/>
<dbReference type="InterPro" id="IPR050090">
    <property type="entry name" value="Tyrosine_recombinase_XerCD"/>
</dbReference>
<evidence type="ECO:0000256" key="4">
    <source>
        <dbReference type="ARBA" id="ARBA00023172"/>
    </source>
</evidence>
<reference evidence="8 9" key="1">
    <citation type="journal article" date="2013" name="Genome Announc.">
        <title>Draft Genome Sequence of Streptomyces gancidicus Strain BKS 13-15.</title>
        <authorList>
            <person name="Kumar S."/>
            <person name="Kaur N."/>
            <person name="Singh N.K."/>
            <person name="Raghava G.P."/>
            <person name="Mayilraj S."/>
        </authorList>
    </citation>
    <scope>NUCLEOTIDE SEQUENCE [LARGE SCALE GENOMIC DNA]</scope>
    <source>
        <strain evidence="8 9">BKS 13-15</strain>
    </source>
</reference>
<dbReference type="CDD" id="cd00397">
    <property type="entry name" value="DNA_BRE_C"/>
    <property type="match status" value="1"/>
</dbReference>